<dbReference type="AlphaFoldDB" id="A0A0F9CQI4"/>
<protein>
    <submittedName>
        <fullName evidence="1">Uncharacterized protein</fullName>
    </submittedName>
</protein>
<name>A0A0F9CQI4_9ZZZZ</name>
<sequence length="68" mass="7571">MANKVVTKKQEPVYVIKWEDNAYARIVNGRIDLLIAGYPKKKLSDAISDDPEGFVEFARAIGSCLKGE</sequence>
<dbReference type="EMBL" id="LAZR01032177">
    <property type="protein sequence ID" value="KKL51638.1"/>
    <property type="molecule type" value="Genomic_DNA"/>
</dbReference>
<proteinExistence type="predicted"/>
<evidence type="ECO:0000313" key="1">
    <source>
        <dbReference type="EMBL" id="KKL51638.1"/>
    </source>
</evidence>
<comment type="caution">
    <text evidence="1">The sequence shown here is derived from an EMBL/GenBank/DDBJ whole genome shotgun (WGS) entry which is preliminary data.</text>
</comment>
<reference evidence="1" key="1">
    <citation type="journal article" date="2015" name="Nature">
        <title>Complex archaea that bridge the gap between prokaryotes and eukaryotes.</title>
        <authorList>
            <person name="Spang A."/>
            <person name="Saw J.H."/>
            <person name="Jorgensen S.L."/>
            <person name="Zaremba-Niedzwiedzka K."/>
            <person name="Martijn J."/>
            <person name="Lind A.E."/>
            <person name="van Eijk R."/>
            <person name="Schleper C."/>
            <person name="Guy L."/>
            <person name="Ettema T.J."/>
        </authorList>
    </citation>
    <scope>NUCLEOTIDE SEQUENCE</scope>
</reference>
<accession>A0A0F9CQI4</accession>
<gene>
    <name evidence="1" type="ORF">LCGC14_2293510</name>
</gene>
<organism evidence="1">
    <name type="scientific">marine sediment metagenome</name>
    <dbReference type="NCBI Taxonomy" id="412755"/>
    <lineage>
        <taxon>unclassified sequences</taxon>
        <taxon>metagenomes</taxon>
        <taxon>ecological metagenomes</taxon>
    </lineage>
</organism>